<keyword evidence="6" id="KW-1185">Reference proteome</keyword>
<evidence type="ECO:0000259" key="4">
    <source>
        <dbReference type="PROSITE" id="PS50949"/>
    </source>
</evidence>
<evidence type="ECO:0000313" key="5">
    <source>
        <dbReference type="EMBL" id="MFD2520258.1"/>
    </source>
</evidence>
<dbReference type="PROSITE" id="PS50949">
    <property type="entry name" value="HTH_GNTR"/>
    <property type="match status" value="1"/>
</dbReference>
<evidence type="ECO:0000256" key="3">
    <source>
        <dbReference type="ARBA" id="ARBA00023163"/>
    </source>
</evidence>
<dbReference type="EMBL" id="JBHULC010000004">
    <property type="protein sequence ID" value="MFD2520258.1"/>
    <property type="molecule type" value="Genomic_DNA"/>
</dbReference>
<reference evidence="6" key="1">
    <citation type="journal article" date="2019" name="Int. J. Syst. Evol. Microbiol.">
        <title>The Global Catalogue of Microorganisms (GCM) 10K type strain sequencing project: providing services to taxonomists for standard genome sequencing and annotation.</title>
        <authorList>
            <consortium name="The Broad Institute Genomics Platform"/>
            <consortium name="The Broad Institute Genome Sequencing Center for Infectious Disease"/>
            <person name="Wu L."/>
            <person name="Ma J."/>
        </authorList>
    </citation>
    <scope>NUCLEOTIDE SEQUENCE [LARGE SCALE GENOMIC DNA]</scope>
    <source>
        <strain evidence="6">KCTC 52344</strain>
    </source>
</reference>
<dbReference type="SUPFAM" id="SSF46785">
    <property type="entry name" value="Winged helix' DNA-binding domain"/>
    <property type="match status" value="1"/>
</dbReference>
<dbReference type="Gene3D" id="1.10.10.10">
    <property type="entry name" value="Winged helix-like DNA-binding domain superfamily/Winged helix DNA-binding domain"/>
    <property type="match status" value="1"/>
</dbReference>
<keyword evidence="1" id="KW-0805">Transcription regulation</keyword>
<dbReference type="InterPro" id="IPR036390">
    <property type="entry name" value="WH_DNA-bd_sf"/>
</dbReference>
<protein>
    <submittedName>
        <fullName evidence="5">GntR family transcriptional regulator</fullName>
    </submittedName>
</protein>
<accession>A0ABW5J3Y1</accession>
<dbReference type="InterPro" id="IPR036388">
    <property type="entry name" value="WH-like_DNA-bd_sf"/>
</dbReference>
<organism evidence="5 6">
    <name type="scientific">Emticicia soli</name>
    <dbReference type="NCBI Taxonomy" id="2027878"/>
    <lineage>
        <taxon>Bacteria</taxon>
        <taxon>Pseudomonadati</taxon>
        <taxon>Bacteroidota</taxon>
        <taxon>Cytophagia</taxon>
        <taxon>Cytophagales</taxon>
        <taxon>Leadbetterellaceae</taxon>
        <taxon>Emticicia</taxon>
    </lineage>
</organism>
<dbReference type="CDD" id="cd07377">
    <property type="entry name" value="WHTH_GntR"/>
    <property type="match status" value="1"/>
</dbReference>
<dbReference type="Proteomes" id="UP001597510">
    <property type="component" value="Unassembled WGS sequence"/>
</dbReference>
<dbReference type="Gene3D" id="1.10.287.100">
    <property type="match status" value="1"/>
</dbReference>
<name>A0ABW5J3Y1_9BACT</name>
<evidence type="ECO:0000313" key="6">
    <source>
        <dbReference type="Proteomes" id="UP001597510"/>
    </source>
</evidence>
<feature type="domain" description="HTH gntR-type" evidence="4">
    <location>
        <begin position="7"/>
        <end position="75"/>
    </location>
</feature>
<sequence>MEFRNNQAIYLQIAEMVCENILLSRWPQGDKIPSVRELAVTLEVNPNTVARTYEFLTQKEIIFTKRGMGYFVSEDGKSKAMAFRKEDFLKNDLPLFFQNIDLLNIDFEELKARFEVFKEEKTSTFSVDTKI</sequence>
<comment type="caution">
    <text evidence="5">The sequence shown here is derived from an EMBL/GenBank/DDBJ whole genome shotgun (WGS) entry which is preliminary data.</text>
</comment>
<dbReference type="PANTHER" id="PTHR38445:SF10">
    <property type="entry name" value="GNTR-FAMILY TRANSCRIPTIONAL REGULATOR"/>
    <property type="match status" value="1"/>
</dbReference>
<proteinExistence type="predicted"/>
<evidence type="ECO:0000256" key="1">
    <source>
        <dbReference type="ARBA" id="ARBA00023015"/>
    </source>
</evidence>
<keyword evidence="3" id="KW-0804">Transcription</keyword>
<gene>
    <name evidence="5" type="ORF">ACFSR2_05135</name>
</gene>
<keyword evidence="2" id="KW-0238">DNA-binding</keyword>
<dbReference type="RefSeq" id="WP_340235670.1">
    <property type="nucleotide sequence ID" value="NZ_JBBEWC010000004.1"/>
</dbReference>
<dbReference type="PANTHER" id="PTHR38445">
    <property type="entry name" value="HTH-TYPE TRANSCRIPTIONAL REPRESSOR YTRA"/>
    <property type="match status" value="1"/>
</dbReference>
<dbReference type="InterPro" id="IPR000524">
    <property type="entry name" value="Tscrpt_reg_HTH_GntR"/>
</dbReference>
<evidence type="ECO:0000256" key="2">
    <source>
        <dbReference type="ARBA" id="ARBA00023125"/>
    </source>
</evidence>
<dbReference type="Pfam" id="PF00392">
    <property type="entry name" value="GntR"/>
    <property type="match status" value="1"/>
</dbReference>
<dbReference type="SMART" id="SM00345">
    <property type="entry name" value="HTH_GNTR"/>
    <property type="match status" value="1"/>
</dbReference>